<protein>
    <submittedName>
        <fullName evidence="10">Transporter</fullName>
    </submittedName>
</protein>
<feature type="transmembrane region" description="Helical" evidence="7">
    <location>
        <begin position="151"/>
        <end position="173"/>
    </location>
</feature>
<proteinExistence type="inferred from homology"/>
<evidence type="ECO:0000256" key="6">
    <source>
        <dbReference type="ARBA" id="ARBA00023136"/>
    </source>
</evidence>
<accession>A0A5J4KW13</accession>
<dbReference type="GO" id="GO:0015086">
    <property type="term" value="F:cadmium ion transmembrane transporter activity"/>
    <property type="evidence" value="ECO:0007669"/>
    <property type="project" value="TreeGrafter"/>
</dbReference>
<comment type="similarity">
    <text evidence="2">Belongs to the cation diffusion facilitator (CDF) transporter (TC 2.A.4) family.</text>
</comment>
<organism evidence="10 11">
    <name type="scientific">Dictyobacter vulcani</name>
    <dbReference type="NCBI Taxonomy" id="2607529"/>
    <lineage>
        <taxon>Bacteria</taxon>
        <taxon>Bacillati</taxon>
        <taxon>Chloroflexota</taxon>
        <taxon>Ktedonobacteria</taxon>
        <taxon>Ktedonobacterales</taxon>
        <taxon>Dictyobacteraceae</taxon>
        <taxon>Dictyobacter</taxon>
    </lineage>
</organism>
<keyword evidence="6 7" id="KW-0472">Membrane</keyword>
<evidence type="ECO:0000259" key="9">
    <source>
        <dbReference type="Pfam" id="PF16916"/>
    </source>
</evidence>
<dbReference type="Pfam" id="PF01545">
    <property type="entry name" value="Cation_efflux"/>
    <property type="match status" value="1"/>
</dbReference>
<dbReference type="GO" id="GO:0015093">
    <property type="term" value="F:ferrous iron transmembrane transporter activity"/>
    <property type="evidence" value="ECO:0007669"/>
    <property type="project" value="TreeGrafter"/>
</dbReference>
<keyword evidence="3" id="KW-0813">Transport</keyword>
<dbReference type="Gene3D" id="3.30.70.1350">
    <property type="entry name" value="Cation efflux protein, cytoplasmic domain"/>
    <property type="match status" value="1"/>
</dbReference>
<dbReference type="RefSeq" id="WP_151758415.1">
    <property type="nucleotide sequence ID" value="NZ_BKZW01000002.1"/>
</dbReference>
<reference evidence="10 11" key="1">
    <citation type="submission" date="2019-10" db="EMBL/GenBank/DDBJ databases">
        <title>Dictyobacter vulcani sp. nov., within the class Ktedonobacteria, isolated from soil of volcanic Mt. Zao.</title>
        <authorList>
            <person name="Zheng Y."/>
            <person name="Wang C.M."/>
            <person name="Sakai Y."/>
            <person name="Abe K."/>
            <person name="Yokota A."/>
            <person name="Yabe S."/>
        </authorList>
    </citation>
    <scope>NUCLEOTIDE SEQUENCE [LARGE SCALE GENOMIC DNA]</scope>
    <source>
        <strain evidence="10 11">W12</strain>
    </source>
</reference>
<evidence type="ECO:0000256" key="1">
    <source>
        <dbReference type="ARBA" id="ARBA00004141"/>
    </source>
</evidence>
<dbReference type="InterPro" id="IPR050291">
    <property type="entry name" value="CDF_Transporter"/>
</dbReference>
<name>A0A5J4KW13_9CHLR</name>
<feature type="transmembrane region" description="Helical" evidence="7">
    <location>
        <begin position="179"/>
        <end position="196"/>
    </location>
</feature>
<dbReference type="InterPro" id="IPR002524">
    <property type="entry name" value="Cation_efflux"/>
</dbReference>
<gene>
    <name evidence="10" type="ORF">KDW_48720</name>
</gene>
<dbReference type="Gene3D" id="1.20.1510.10">
    <property type="entry name" value="Cation efflux protein transmembrane domain"/>
    <property type="match status" value="1"/>
</dbReference>
<keyword evidence="4 7" id="KW-0812">Transmembrane</keyword>
<evidence type="ECO:0000256" key="7">
    <source>
        <dbReference type="SAM" id="Phobius"/>
    </source>
</evidence>
<feature type="transmembrane region" description="Helical" evidence="7">
    <location>
        <begin position="9"/>
        <end position="31"/>
    </location>
</feature>
<dbReference type="SUPFAM" id="SSF161111">
    <property type="entry name" value="Cation efflux protein transmembrane domain-like"/>
    <property type="match status" value="1"/>
</dbReference>
<sequence>MKQQSLRVYMYLSIAAALVTMGVKFIGYFLTGSVGLFSDAAESVVNLVAALVGLWAVTLAARPADADHTYGHTKSEYFSSGVEGALILVAALIIAVEAIPRLLHPEPISQAFVGLSFSVFGAVINGVLAWFMLRAGKKQRSITLEADAHHLFADVVTTVGVLVGVLLVAITRWYILDPIVALLVAVNIIWTGVKLLRQTGLGLLDTALPKEDRDAVNKVLDTYRKQGIDFHALRNRMAGRRRFVSFHVIVPGNWTVLKGHSICEKIELEICQALPESTVFTHLEPKEDPVTFEDINLDRETPSQTN</sequence>
<keyword evidence="5 7" id="KW-1133">Transmembrane helix</keyword>
<dbReference type="GO" id="GO:0005886">
    <property type="term" value="C:plasma membrane"/>
    <property type="evidence" value="ECO:0007669"/>
    <property type="project" value="TreeGrafter"/>
</dbReference>
<feature type="transmembrane region" description="Helical" evidence="7">
    <location>
        <begin position="111"/>
        <end position="131"/>
    </location>
</feature>
<dbReference type="PANTHER" id="PTHR43840">
    <property type="entry name" value="MITOCHONDRIAL METAL TRANSPORTER 1-RELATED"/>
    <property type="match status" value="1"/>
</dbReference>
<feature type="domain" description="Cation efflux protein transmembrane" evidence="8">
    <location>
        <begin position="11"/>
        <end position="204"/>
    </location>
</feature>
<dbReference type="GO" id="GO:0015341">
    <property type="term" value="F:zinc efflux antiporter activity"/>
    <property type="evidence" value="ECO:0007669"/>
    <property type="project" value="TreeGrafter"/>
</dbReference>
<feature type="domain" description="Cation efflux protein cytoplasmic" evidence="9">
    <location>
        <begin position="208"/>
        <end position="285"/>
    </location>
</feature>
<evidence type="ECO:0000256" key="2">
    <source>
        <dbReference type="ARBA" id="ARBA00008114"/>
    </source>
</evidence>
<feature type="transmembrane region" description="Helical" evidence="7">
    <location>
        <begin position="82"/>
        <end position="99"/>
    </location>
</feature>
<dbReference type="InterPro" id="IPR036837">
    <property type="entry name" value="Cation_efflux_CTD_sf"/>
</dbReference>
<dbReference type="SUPFAM" id="SSF160240">
    <property type="entry name" value="Cation efflux protein cytoplasmic domain-like"/>
    <property type="match status" value="1"/>
</dbReference>
<dbReference type="EMBL" id="BKZW01000002">
    <property type="protein sequence ID" value="GER90710.1"/>
    <property type="molecule type" value="Genomic_DNA"/>
</dbReference>
<dbReference type="AlphaFoldDB" id="A0A5J4KW13"/>
<keyword evidence="11" id="KW-1185">Reference proteome</keyword>
<evidence type="ECO:0000256" key="5">
    <source>
        <dbReference type="ARBA" id="ARBA00022989"/>
    </source>
</evidence>
<evidence type="ECO:0000256" key="4">
    <source>
        <dbReference type="ARBA" id="ARBA00022692"/>
    </source>
</evidence>
<dbReference type="InterPro" id="IPR027470">
    <property type="entry name" value="Cation_efflux_CTD"/>
</dbReference>
<dbReference type="Pfam" id="PF16916">
    <property type="entry name" value="ZT_dimer"/>
    <property type="match status" value="1"/>
</dbReference>
<dbReference type="NCBIfam" id="TIGR01297">
    <property type="entry name" value="CDF"/>
    <property type="match status" value="1"/>
</dbReference>
<evidence type="ECO:0000256" key="3">
    <source>
        <dbReference type="ARBA" id="ARBA00022448"/>
    </source>
</evidence>
<dbReference type="Proteomes" id="UP000326912">
    <property type="component" value="Unassembled WGS sequence"/>
</dbReference>
<feature type="transmembrane region" description="Helical" evidence="7">
    <location>
        <begin position="43"/>
        <end position="61"/>
    </location>
</feature>
<dbReference type="InterPro" id="IPR058533">
    <property type="entry name" value="Cation_efflux_TM"/>
</dbReference>
<dbReference type="InterPro" id="IPR027469">
    <property type="entry name" value="Cation_efflux_TMD_sf"/>
</dbReference>
<dbReference type="GO" id="GO:0006882">
    <property type="term" value="P:intracellular zinc ion homeostasis"/>
    <property type="evidence" value="ECO:0007669"/>
    <property type="project" value="TreeGrafter"/>
</dbReference>
<evidence type="ECO:0000259" key="8">
    <source>
        <dbReference type="Pfam" id="PF01545"/>
    </source>
</evidence>
<comment type="subcellular location">
    <subcellularLocation>
        <location evidence="1">Membrane</location>
        <topology evidence="1">Multi-pass membrane protein</topology>
    </subcellularLocation>
</comment>
<evidence type="ECO:0000313" key="10">
    <source>
        <dbReference type="EMBL" id="GER90710.1"/>
    </source>
</evidence>
<dbReference type="PANTHER" id="PTHR43840:SF15">
    <property type="entry name" value="MITOCHONDRIAL METAL TRANSPORTER 1-RELATED"/>
    <property type="match status" value="1"/>
</dbReference>
<evidence type="ECO:0000313" key="11">
    <source>
        <dbReference type="Proteomes" id="UP000326912"/>
    </source>
</evidence>
<comment type="caution">
    <text evidence="10">The sequence shown here is derived from an EMBL/GenBank/DDBJ whole genome shotgun (WGS) entry which is preliminary data.</text>
</comment>